<dbReference type="Proteomes" id="UP000276254">
    <property type="component" value="Chromosome"/>
</dbReference>
<dbReference type="AlphaFoldDB" id="A0A494TBP1"/>
<evidence type="ECO:0000313" key="1">
    <source>
        <dbReference type="EMBL" id="AYJ86550.1"/>
    </source>
</evidence>
<keyword evidence="2" id="KW-1185">Reference proteome</keyword>
<proteinExistence type="predicted"/>
<dbReference type="EMBL" id="CP032829">
    <property type="protein sequence ID" value="AYJ86550.1"/>
    <property type="molecule type" value="Genomic_DNA"/>
</dbReference>
<accession>A0A494TBP1</accession>
<organism evidence="1 2">
    <name type="scientific">Sphingomonas paeninsulae</name>
    <dbReference type="NCBI Taxonomy" id="2319844"/>
    <lineage>
        <taxon>Bacteria</taxon>
        <taxon>Pseudomonadati</taxon>
        <taxon>Pseudomonadota</taxon>
        <taxon>Alphaproteobacteria</taxon>
        <taxon>Sphingomonadales</taxon>
        <taxon>Sphingomonadaceae</taxon>
        <taxon>Sphingomonas</taxon>
    </lineage>
</organism>
<reference evidence="1 2" key="1">
    <citation type="submission" date="2018-09" db="EMBL/GenBank/DDBJ databases">
        <title>Sphingomonas peninsula sp. nov., isolated from fildes peninsula, Antarctic soil.</title>
        <authorList>
            <person name="Yingchao G."/>
        </authorList>
    </citation>
    <scope>NUCLEOTIDE SEQUENCE [LARGE SCALE GENOMIC DNA]</scope>
    <source>
        <strain evidence="1 2">YZ-8</strain>
    </source>
</reference>
<sequence>MQEDDLSYSCRRAEEEAARAMSIGSPQIAIIHRQMAEAYRERVTQLSTVPGRLAAPWPLSV</sequence>
<dbReference type="KEGG" id="spha:D3Y57_11920"/>
<gene>
    <name evidence="1" type="ORF">D3Y57_11920</name>
</gene>
<dbReference type="RefSeq" id="WP_121153175.1">
    <property type="nucleotide sequence ID" value="NZ_CP032829.1"/>
</dbReference>
<evidence type="ECO:0000313" key="2">
    <source>
        <dbReference type="Proteomes" id="UP000276254"/>
    </source>
</evidence>
<name>A0A494TBP1_SPHPE</name>
<protein>
    <submittedName>
        <fullName evidence="1">Uncharacterized protein</fullName>
    </submittedName>
</protein>